<dbReference type="EMBL" id="MN740497">
    <property type="protein sequence ID" value="QHU29813.1"/>
    <property type="molecule type" value="Genomic_DNA"/>
</dbReference>
<proteinExistence type="predicted"/>
<dbReference type="AlphaFoldDB" id="A0A6C0LGZ1"/>
<reference evidence="1" key="1">
    <citation type="journal article" date="2020" name="Nature">
        <title>Giant virus diversity and host interactions through global metagenomics.</title>
        <authorList>
            <person name="Schulz F."/>
            <person name="Roux S."/>
            <person name="Paez-Espino D."/>
            <person name="Jungbluth S."/>
            <person name="Walsh D.A."/>
            <person name="Denef V.J."/>
            <person name="McMahon K.D."/>
            <person name="Konstantinidis K.T."/>
            <person name="Eloe-Fadrosh E.A."/>
            <person name="Kyrpides N.C."/>
            <person name="Woyke T."/>
        </authorList>
    </citation>
    <scope>NUCLEOTIDE SEQUENCE</scope>
    <source>
        <strain evidence="1">GVMAG-M-3300027810-10</strain>
    </source>
</reference>
<name>A0A6C0LGZ1_9ZZZZ</name>
<protein>
    <submittedName>
        <fullName evidence="1">Uncharacterized protein</fullName>
    </submittedName>
</protein>
<sequence>MNYLLFVLLISIFIALSHYVYCYIYESVKICQTYEKYIKYQDTESIEKREPLIELHDT</sequence>
<accession>A0A6C0LGZ1</accession>
<evidence type="ECO:0000313" key="1">
    <source>
        <dbReference type="EMBL" id="QHU29813.1"/>
    </source>
</evidence>
<organism evidence="1">
    <name type="scientific">viral metagenome</name>
    <dbReference type="NCBI Taxonomy" id="1070528"/>
    <lineage>
        <taxon>unclassified sequences</taxon>
        <taxon>metagenomes</taxon>
        <taxon>organismal metagenomes</taxon>
    </lineage>
</organism>